<dbReference type="AlphaFoldDB" id="A0A367L5A9"/>
<reference evidence="2 3" key="1">
    <citation type="journal article" date="2015" name="BMC Genomics">
        <title>Insights from the genome of Ophiocordyceps polyrhachis-furcata to pathogenicity and host specificity in insect fungi.</title>
        <authorList>
            <person name="Wichadakul D."/>
            <person name="Kobmoo N."/>
            <person name="Ingsriswang S."/>
            <person name="Tangphatsornruang S."/>
            <person name="Chantasingh D."/>
            <person name="Luangsa-ard J.J."/>
            <person name="Eurwilaichitr L."/>
        </authorList>
    </citation>
    <scope>NUCLEOTIDE SEQUENCE [LARGE SCALE GENOMIC DNA]</scope>
    <source>
        <strain evidence="2 3">BCC 54312</strain>
    </source>
</reference>
<evidence type="ECO:0000313" key="3">
    <source>
        <dbReference type="Proteomes" id="UP000253664"/>
    </source>
</evidence>
<sequence length="97" mass="10934">MGRRGHTDTHTHARTRTHAPFDDELPTTTTTTTTLWRWKDGKGVTTGPVKRTKLFEDDGERNWRQTGGARDEVFWRAYQLVSPSPPSPWWAAAAAAA</sequence>
<evidence type="ECO:0000313" key="2">
    <source>
        <dbReference type="EMBL" id="RCI09615.1"/>
    </source>
</evidence>
<dbReference type="EMBL" id="LKCN02000014">
    <property type="protein sequence ID" value="RCI09615.1"/>
    <property type="molecule type" value="Genomic_DNA"/>
</dbReference>
<evidence type="ECO:0008006" key="4">
    <source>
        <dbReference type="Google" id="ProtNLM"/>
    </source>
</evidence>
<organism evidence="2 3">
    <name type="scientific">Ophiocordyceps polyrhachis-furcata BCC 54312</name>
    <dbReference type="NCBI Taxonomy" id="1330021"/>
    <lineage>
        <taxon>Eukaryota</taxon>
        <taxon>Fungi</taxon>
        <taxon>Dikarya</taxon>
        <taxon>Ascomycota</taxon>
        <taxon>Pezizomycotina</taxon>
        <taxon>Sordariomycetes</taxon>
        <taxon>Hypocreomycetidae</taxon>
        <taxon>Hypocreales</taxon>
        <taxon>Ophiocordycipitaceae</taxon>
        <taxon>Ophiocordyceps</taxon>
    </lineage>
</organism>
<name>A0A367L5A9_9HYPO</name>
<protein>
    <recommendedName>
        <fullName evidence="4">GYF domain-containing protein</fullName>
    </recommendedName>
</protein>
<comment type="caution">
    <text evidence="2">The sequence shown here is derived from an EMBL/GenBank/DDBJ whole genome shotgun (WGS) entry which is preliminary data.</text>
</comment>
<feature type="compositionally biased region" description="Basic and acidic residues" evidence="1">
    <location>
        <begin position="1"/>
        <end position="11"/>
    </location>
</feature>
<proteinExistence type="predicted"/>
<feature type="region of interest" description="Disordered" evidence="1">
    <location>
        <begin position="1"/>
        <end position="28"/>
    </location>
</feature>
<dbReference type="Proteomes" id="UP000253664">
    <property type="component" value="Unassembled WGS sequence"/>
</dbReference>
<evidence type="ECO:0000256" key="1">
    <source>
        <dbReference type="SAM" id="MobiDB-lite"/>
    </source>
</evidence>
<accession>A0A367L5A9</accession>
<gene>
    <name evidence="2" type="ORF">L249_4009</name>
</gene>
<keyword evidence="3" id="KW-1185">Reference proteome</keyword>